<proteinExistence type="predicted"/>
<gene>
    <name evidence="1" type="ORF">WG219_10320</name>
</gene>
<dbReference type="SUPFAM" id="SSF49503">
    <property type="entry name" value="Cupredoxins"/>
    <property type="match status" value="1"/>
</dbReference>
<keyword evidence="2" id="KW-1185">Reference proteome</keyword>
<reference evidence="1 2" key="1">
    <citation type="submission" date="2024-03" db="EMBL/GenBank/DDBJ databases">
        <title>Complete genome of BD2.</title>
        <authorList>
            <person name="Cao G."/>
        </authorList>
    </citation>
    <scope>NUCLEOTIDE SEQUENCE [LARGE SCALE GENOMIC DNA]</scope>
    <source>
        <strain evidence="1 2">BD2</strain>
    </source>
</reference>
<dbReference type="EMBL" id="CP148074">
    <property type="protein sequence ID" value="WXL27813.1"/>
    <property type="molecule type" value="Genomic_DNA"/>
</dbReference>
<sequence>MSALMKSGTLTPTGFSQKVIWHERSGVGDSNPPGYPEVVKAEHTDANAVLIEPGSAKDLVWTFAEAGELDFACTLPGHYQAGERGHFKFL</sequence>
<evidence type="ECO:0000313" key="1">
    <source>
        <dbReference type="EMBL" id="WXL27813.1"/>
    </source>
</evidence>
<evidence type="ECO:0000313" key="2">
    <source>
        <dbReference type="Proteomes" id="UP001476583"/>
    </source>
</evidence>
<evidence type="ECO:0008006" key="3">
    <source>
        <dbReference type="Google" id="ProtNLM"/>
    </source>
</evidence>
<name>A0ABZ2RNV6_ECTME</name>
<dbReference type="Proteomes" id="UP001476583">
    <property type="component" value="Chromosome"/>
</dbReference>
<dbReference type="Gene3D" id="2.60.40.420">
    <property type="entry name" value="Cupredoxins - blue copper proteins"/>
    <property type="match status" value="1"/>
</dbReference>
<protein>
    <recommendedName>
        <fullName evidence="3">Blue (type 1) copper domain-containing protein</fullName>
    </recommendedName>
</protein>
<organism evidence="1 2">
    <name type="scientific">Ectopseudomonas mendocina</name>
    <name type="common">Pseudomonas mendocina</name>
    <dbReference type="NCBI Taxonomy" id="300"/>
    <lineage>
        <taxon>Bacteria</taxon>
        <taxon>Pseudomonadati</taxon>
        <taxon>Pseudomonadota</taxon>
        <taxon>Gammaproteobacteria</taxon>
        <taxon>Pseudomonadales</taxon>
        <taxon>Pseudomonadaceae</taxon>
        <taxon>Ectopseudomonas</taxon>
    </lineage>
</organism>
<accession>A0ABZ2RNV6</accession>
<dbReference type="InterPro" id="IPR008972">
    <property type="entry name" value="Cupredoxin"/>
</dbReference>